<dbReference type="PIRSF" id="PIRSF037984">
    <property type="entry name" value="Met_synth_TM0269_prd"/>
    <property type="match status" value="1"/>
</dbReference>
<gene>
    <name evidence="1" type="ORF">RUMCAL_02158</name>
</gene>
<dbReference type="RefSeq" id="WP_021683676.1">
    <property type="nucleotide sequence ID" value="NZ_KI260507.1"/>
</dbReference>
<dbReference type="EMBL" id="AWVF01000272">
    <property type="protein sequence ID" value="ERJ93795.1"/>
    <property type="molecule type" value="Genomic_DNA"/>
</dbReference>
<name>U2KNZ6_9FIRM</name>
<dbReference type="InterPro" id="IPR017342">
    <property type="entry name" value="S-AdoMet-dep_Met_synth_prd"/>
</dbReference>
<dbReference type="InterPro" id="IPR037010">
    <property type="entry name" value="VitB12-dep_Met_synth_activ_sf"/>
</dbReference>
<sequence length="221" mass="24470">MLTLPLEAIDKQEALRYMGCPAEPDEALRTVVDTCEQQLRRTVQPRVVYRVLPLCREAGTLSAGGMQLTGEDIARHLAECDRMLLMAATLSGQADQLIHRAGISDMTRSLAMDALASAGIEQVCNRAEECFREQLPDTYFTWRFSPGYGDLPLSLQPEILRLLDAEKRLGLTVTAEHILIPRKSVTAIIGLADHPLKKGARGCATCRMRETCMFRKGGTHC</sequence>
<organism evidence="1 2">
    <name type="scientific">Ruminococcus callidus ATCC 27760</name>
    <dbReference type="NCBI Taxonomy" id="411473"/>
    <lineage>
        <taxon>Bacteria</taxon>
        <taxon>Bacillati</taxon>
        <taxon>Bacillota</taxon>
        <taxon>Clostridia</taxon>
        <taxon>Eubacteriales</taxon>
        <taxon>Oscillospiraceae</taxon>
        <taxon>Ruminococcus</taxon>
    </lineage>
</organism>
<dbReference type="HOGENOM" id="CLU_079580_2_0_9"/>
<accession>U2KNZ6</accession>
<evidence type="ECO:0000313" key="1">
    <source>
        <dbReference type="EMBL" id="ERJ93795.1"/>
    </source>
</evidence>
<evidence type="ECO:0000313" key="2">
    <source>
        <dbReference type="Proteomes" id="UP000016662"/>
    </source>
</evidence>
<reference evidence="1 2" key="1">
    <citation type="submission" date="2013-07" db="EMBL/GenBank/DDBJ databases">
        <authorList>
            <person name="Weinstock G."/>
            <person name="Sodergren E."/>
            <person name="Wylie T."/>
            <person name="Fulton L."/>
            <person name="Fulton R."/>
            <person name="Fronick C."/>
            <person name="O'Laughlin M."/>
            <person name="Godfrey J."/>
            <person name="Miner T."/>
            <person name="Herter B."/>
            <person name="Appelbaum E."/>
            <person name="Cordes M."/>
            <person name="Lek S."/>
            <person name="Wollam A."/>
            <person name="Pepin K.H."/>
            <person name="Palsikar V.B."/>
            <person name="Mitreva M."/>
            <person name="Wilson R.K."/>
        </authorList>
    </citation>
    <scope>NUCLEOTIDE SEQUENCE [LARGE SCALE GENOMIC DNA]</scope>
    <source>
        <strain evidence="1 2">ATCC 27760</strain>
    </source>
</reference>
<keyword evidence="2" id="KW-1185">Reference proteome</keyword>
<dbReference type="GO" id="GO:0008705">
    <property type="term" value="F:methionine synthase activity"/>
    <property type="evidence" value="ECO:0007669"/>
    <property type="project" value="InterPro"/>
</dbReference>
<protein>
    <submittedName>
        <fullName evidence="1">Vitamin B12 dependent methionine synthase, activation domain protein</fullName>
    </submittedName>
</protein>
<dbReference type="SUPFAM" id="SSF56507">
    <property type="entry name" value="Methionine synthase activation domain-like"/>
    <property type="match status" value="1"/>
</dbReference>
<comment type="caution">
    <text evidence="1">The sequence shown here is derived from an EMBL/GenBank/DDBJ whole genome shotgun (WGS) entry which is preliminary data.</text>
</comment>
<dbReference type="Proteomes" id="UP000016662">
    <property type="component" value="Unassembled WGS sequence"/>
</dbReference>
<dbReference type="STRING" id="411473.RUMCAL_02158"/>
<dbReference type="eggNOG" id="COG1410">
    <property type="taxonomic scope" value="Bacteria"/>
</dbReference>
<dbReference type="OrthoDB" id="9816190at2"/>
<dbReference type="PATRIC" id="fig|411473.3.peg.1779"/>
<dbReference type="Gene3D" id="3.40.109.40">
    <property type="match status" value="1"/>
</dbReference>
<dbReference type="AlphaFoldDB" id="U2KNZ6"/>
<proteinExistence type="predicted"/>